<feature type="region of interest" description="Disordered" evidence="1">
    <location>
        <begin position="91"/>
        <end position="130"/>
    </location>
</feature>
<name>A0A9D4ZD01_ADICA</name>
<feature type="compositionally biased region" description="Low complexity" evidence="1">
    <location>
        <begin position="113"/>
        <end position="129"/>
    </location>
</feature>
<evidence type="ECO:0000313" key="3">
    <source>
        <dbReference type="Proteomes" id="UP000886520"/>
    </source>
</evidence>
<dbReference type="Proteomes" id="UP000886520">
    <property type="component" value="Chromosome 15"/>
</dbReference>
<gene>
    <name evidence="2" type="ORF">GOP47_0015848</name>
</gene>
<accession>A0A9D4ZD01</accession>
<dbReference type="AlphaFoldDB" id="A0A9D4ZD01"/>
<dbReference type="EMBL" id="JABFUD020000015">
    <property type="protein sequence ID" value="KAI5069547.1"/>
    <property type="molecule type" value="Genomic_DNA"/>
</dbReference>
<evidence type="ECO:0000256" key="1">
    <source>
        <dbReference type="SAM" id="MobiDB-lite"/>
    </source>
</evidence>
<comment type="caution">
    <text evidence="2">The sequence shown here is derived from an EMBL/GenBank/DDBJ whole genome shotgun (WGS) entry which is preliminary data.</text>
</comment>
<keyword evidence="3" id="KW-1185">Reference proteome</keyword>
<organism evidence="2 3">
    <name type="scientific">Adiantum capillus-veneris</name>
    <name type="common">Maidenhair fern</name>
    <dbReference type="NCBI Taxonomy" id="13818"/>
    <lineage>
        <taxon>Eukaryota</taxon>
        <taxon>Viridiplantae</taxon>
        <taxon>Streptophyta</taxon>
        <taxon>Embryophyta</taxon>
        <taxon>Tracheophyta</taxon>
        <taxon>Polypodiopsida</taxon>
        <taxon>Polypodiidae</taxon>
        <taxon>Polypodiales</taxon>
        <taxon>Pteridineae</taxon>
        <taxon>Pteridaceae</taxon>
        <taxon>Vittarioideae</taxon>
        <taxon>Adiantum</taxon>
    </lineage>
</organism>
<evidence type="ECO:0000313" key="2">
    <source>
        <dbReference type="EMBL" id="KAI5069547.1"/>
    </source>
</evidence>
<protein>
    <submittedName>
        <fullName evidence="2">Uncharacterized protein</fullName>
    </submittedName>
</protein>
<reference evidence="2" key="1">
    <citation type="submission" date="2021-01" db="EMBL/GenBank/DDBJ databases">
        <title>Adiantum capillus-veneris genome.</title>
        <authorList>
            <person name="Fang Y."/>
            <person name="Liao Q."/>
        </authorList>
    </citation>
    <scope>NUCLEOTIDE SEQUENCE</scope>
    <source>
        <strain evidence="2">H3</strain>
        <tissue evidence="2">Leaf</tissue>
    </source>
</reference>
<sequence>MFVQQPRHQFLSVQIAFFIPGLNGSKFCAEDECVESQPLCLNIRKPLERKVAGLLTFRAPTRPLPLLPIMMTSPWIQHFKSQRNRSLQNARFQDKDAEPLNAKEIQKKDLRTSSHSSSSEHGPESSYGSAYKKREFAKVTQSSEYKKQRCQHFALSHMDILMEQQYNEEQHRKMGETDDIEDGQMEPNLVTGFKQKEAASNCTVDGVLSQKPDQVVPSIQSVDKEACAKVALAGLQGDEEDAHCAAMAEPESVTSTSGSKTWTWGIQGPRYHVVKQTTAHACHS</sequence>
<proteinExistence type="predicted"/>